<evidence type="ECO:0000256" key="1">
    <source>
        <dbReference type="ARBA" id="ARBA00023209"/>
    </source>
</evidence>
<dbReference type="GO" id="GO:0005737">
    <property type="term" value="C:cytoplasm"/>
    <property type="evidence" value="ECO:0007669"/>
    <property type="project" value="TreeGrafter"/>
</dbReference>
<dbReference type="Proteomes" id="UP000728032">
    <property type="component" value="Unassembled WGS sequence"/>
</dbReference>
<dbReference type="Gene3D" id="3.90.1200.10">
    <property type="match status" value="1"/>
</dbReference>
<gene>
    <name evidence="4" type="ORF">ONB1V03_LOCUS15571</name>
</gene>
<dbReference type="PANTHER" id="PTHR22603">
    <property type="entry name" value="CHOLINE/ETHANOALAMINE KINASE"/>
    <property type="match status" value="1"/>
</dbReference>
<dbReference type="Pfam" id="PF01633">
    <property type="entry name" value="Choline_kinase"/>
    <property type="match status" value="1"/>
</dbReference>
<sequence>QKRLFVREYIRHSKHLTIDRETEDQLIREADYFALAAHLLWTLWCITKARTSPMRYGFWECSKDRLNAYRKHKELYQTATLGNH</sequence>
<accession>A0A7R9MEY1</accession>
<keyword evidence="5" id="KW-1185">Reference proteome</keyword>
<dbReference type="AlphaFoldDB" id="A0A7R9MEY1"/>
<dbReference type="EMBL" id="OC931018">
    <property type="protein sequence ID" value="CAD7658951.1"/>
    <property type="molecule type" value="Genomic_DNA"/>
</dbReference>
<proteinExistence type="inferred from homology"/>
<keyword evidence="1" id="KW-0594">Phospholipid biosynthesis</keyword>
<dbReference type="InterPro" id="IPR011009">
    <property type="entry name" value="Kinase-like_dom_sf"/>
</dbReference>
<protein>
    <submittedName>
        <fullName evidence="4">Uncharacterized protein</fullName>
    </submittedName>
</protein>
<dbReference type="GO" id="GO:0004305">
    <property type="term" value="F:ethanolamine kinase activity"/>
    <property type="evidence" value="ECO:0007669"/>
    <property type="project" value="TreeGrafter"/>
</dbReference>
<comment type="similarity">
    <text evidence="3">Belongs to the choline/ethanolamine kinase family.</text>
</comment>
<dbReference type="PANTHER" id="PTHR22603:SF93">
    <property type="entry name" value="RE24176P"/>
    <property type="match status" value="1"/>
</dbReference>
<evidence type="ECO:0000313" key="5">
    <source>
        <dbReference type="Proteomes" id="UP000728032"/>
    </source>
</evidence>
<name>A0A7R9MEY1_9ACAR</name>
<dbReference type="OrthoDB" id="3649325at2759"/>
<keyword evidence="2" id="KW-1208">Phospholipid metabolism</keyword>
<dbReference type="SUPFAM" id="SSF56112">
    <property type="entry name" value="Protein kinase-like (PK-like)"/>
    <property type="match status" value="1"/>
</dbReference>
<evidence type="ECO:0000256" key="2">
    <source>
        <dbReference type="ARBA" id="ARBA00023264"/>
    </source>
</evidence>
<organism evidence="4">
    <name type="scientific">Oppiella nova</name>
    <dbReference type="NCBI Taxonomy" id="334625"/>
    <lineage>
        <taxon>Eukaryota</taxon>
        <taxon>Metazoa</taxon>
        <taxon>Ecdysozoa</taxon>
        <taxon>Arthropoda</taxon>
        <taxon>Chelicerata</taxon>
        <taxon>Arachnida</taxon>
        <taxon>Acari</taxon>
        <taxon>Acariformes</taxon>
        <taxon>Sarcoptiformes</taxon>
        <taxon>Oribatida</taxon>
        <taxon>Brachypylina</taxon>
        <taxon>Oppioidea</taxon>
        <taxon>Oppiidae</taxon>
        <taxon>Oppiella</taxon>
    </lineage>
</organism>
<feature type="non-terminal residue" evidence="4">
    <location>
        <position position="84"/>
    </location>
</feature>
<evidence type="ECO:0000256" key="3">
    <source>
        <dbReference type="ARBA" id="ARBA00038211"/>
    </source>
</evidence>
<evidence type="ECO:0000313" key="4">
    <source>
        <dbReference type="EMBL" id="CAD7658951.1"/>
    </source>
</evidence>
<keyword evidence="1" id="KW-0444">Lipid biosynthesis</keyword>
<dbReference type="EMBL" id="CAJPVJ010016193">
    <property type="protein sequence ID" value="CAG2176137.1"/>
    <property type="molecule type" value="Genomic_DNA"/>
</dbReference>
<keyword evidence="1" id="KW-0443">Lipid metabolism</keyword>
<reference evidence="4" key="1">
    <citation type="submission" date="2020-11" db="EMBL/GenBank/DDBJ databases">
        <authorList>
            <person name="Tran Van P."/>
        </authorList>
    </citation>
    <scope>NUCLEOTIDE SEQUENCE</scope>
</reference>
<dbReference type="GO" id="GO:0004103">
    <property type="term" value="F:choline kinase activity"/>
    <property type="evidence" value="ECO:0007669"/>
    <property type="project" value="TreeGrafter"/>
</dbReference>
<dbReference type="GO" id="GO:0006646">
    <property type="term" value="P:phosphatidylethanolamine biosynthetic process"/>
    <property type="evidence" value="ECO:0007669"/>
    <property type="project" value="TreeGrafter"/>
</dbReference>